<dbReference type="OrthoDB" id="5410365at2759"/>
<evidence type="ECO:0000313" key="2">
    <source>
        <dbReference type="Proteomes" id="UP000039046"/>
    </source>
</evidence>
<organism evidence="1 2">
    <name type="scientific">[Torrubiella] hemipterigena</name>
    <dbReference type="NCBI Taxonomy" id="1531966"/>
    <lineage>
        <taxon>Eukaryota</taxon>
        <taxon>Fungi</taxon>
        <taxon>Dikarya</taxon>
        <taxon>Ascomycota</taxon>
        <taxon>Pezizomycotina</taxon>
        <taxon>Sordariomycetes</taxon>
        <taxon>Hypocreomycetidae</taxon>
        <taxon>Hypocreales</taxon>
        <taxon>Clavicipitaceae</taxon>
        <taxon>Clavicipitaceae incertae sedis</taxon>
        <taxon>'Torrubiella' clade</taxon>
    </lineage>
</organism>
<dbReference type="Proteomes" id="UP000039046">
    <property type="component" value="Unassembled WGS sequence"/>
</dbReference>
<sequence>MSHRETFYLLNDTFSATLAPNFLCTVVASKSSPRTVSAPFTPADHPATALSDPSAALAHALPIPATISQQHTPPFFATVTSSSLYTLDQFLSAYCSDAPRAQIHKLFDLPADAPGAATASIAVRQYSLDNPQIYFERLIQDSRRAKDVRALLNQCLPRYAYFVTGFITVTDAAAQPNRSPFTETLRFAPPFLQLPHHQSPYFHEHLRARFSHEHIFAVSYAVVKLSTSQGSSSKAGSTMPPDFGRPTRANGTHIASASRTMEHWTNEQTARSVPSTPLTASATLAHAAVSAASPARLILDENEPFLREPSTDALFFHIPKSS</sequence>
<protein>
    <submittedName>
        <fullName evidence="1">Uncharacterized protein</fullName>
    </submittedName>
</protein>
<dbReference type="HOGENOM" id="CLU_863777_0_0_1"/>
<dbReference type="EMBL" id="CDHN01000004">
    <property type="protein sequence ID" value="CEJ91833.1"/>
    <property type="molecule type" value="Genomic_DNA"/>
</dbReference>
<accession>A0A0A1TLU3</accession>
<evidence type="ECO:0000313" key="1">
    <source>
        <dbReference type="EMBL" id="CEJ91833.1"/>
    </source>
</evidence>
<reference evidence="1 2" key="1">
    <citation type="journal article" date="2015" name="Genome Announc.">
        <title>Draft Genome Sequence and Gene Annotation of the Entomopathogenic Fungus Verticillium hemipterigenum.</title>
        <authorList>
            <person name="Horn F."/>
            <person name="Habel A."/>
            <person name="Scharf D.H."/>
            <person name="Dworschak J."/>
            <person name="Brakhage A.A."/>
            <person name="Guthke R."/>
            <person name="Hertweck C."/>
            <person name="Linde J."/>
        </authorList>
    </citation>
    <scope>NUCLEOTIDE SEQUENCE [LARGE SCALE GENOMIC DNA]</scope>
</reference>
<dbReference type="AlphaFoldDB" id="A0A0A1TLU3"/>
<name>A0A0A1TLU3_9HYPO</name>
<gene>
    <name evidence="1" type="ORF">VHEMI07521</name>
</gene>
<keyword evidence="2" id="KW-1185">Reference proteome</keyword>
<proteinExistence type="predicted"/>